<dbReference type="AlphaFoldDB" id="A0A4Y7T5Y9"/>
<keyword evidence="2" id="KW-1185">Reference proteome</keyword>
<dbReference type="STRING" id="71717.A0A4Y7T5Y9"/>
<dbReference type="OrthoDB" id="3065555at2759"/>
<evidence type="ECO:0000313" key="1">
    <source>
        <dbReference type="EMBL" id="TEB29583.1"/>
    </source>
</evidence>
<organism evidence="1 2">
    <name type="scientific">Coprinellus micaceus</name>
    <name type="common">Glistening ink-cap mushroom</name>
    <name type="synonym">Coprinus micaceus</name>
    <dbReference type="NCBI Taxonomy" id="71717"/>
    <lineage>
        <taxon>Eukaryota</taxon>
        <taxon>Fungi</taxon>
        <taxon>Dikarya</taxon>
        <taxon>Basidiomycota</taxon>
        <taxon>Agaricomycotina</taxon>
        <taxon>Agaricomycetes</taxon>
        <taxon>Agaricomycetidae</taxon>
        <taxon>Agaricales</taxon>
        <taxon>Agaricineae</taxon>
        <taxon>Psathyrellaceae</taxon>
        <taxon>Coprinellus</taxon>
    </lineage>
</organism>
<name>A0A4Y7T5Y9_COPMI</name>
<proteinExistence type="predicted"/>
<gene>
    <name evidence="1" type="ORF">FA13DRAFT_1793239</name>
</gene>
<evidence type="ECO:0000313" key="2">
    <source>
        <dbReference type="Proteomes" id="UP000298030"/>
    </source>
</evidence>
<protein>
    <submittedName>
        <fullName evidence="1">Uncharacterized protein</fullName>
    </submittedName>
</protein>
<comment type="caution">
    <text evidence="1">The sequence shown here is derived from an EMBL/GenBank/DDBJ whole genome shotgun (WGS) entry which is preliminary data.</text>
</comment>
<dbReference type="EMBL" id="QPFP01000027">
    <property type="protein sequence ID" value="TEB29583.1"/>
    <property type="molecule type" value="Genomic_DNA"/>
</dbReference>
<dbReference type="Proteomes" id="UP000298030">
    <property type="component" value="Unassembled WGS sequence"/>
</dbReference>
<sequence>MSRPPFFLEYKCTRLRITPNGEPIPNTSLGRNSISQIINALEKYQQNHQCDNIYCGHDDLNKTLRKYPDIQSIESALKVNEAKRQSKSQELKANGTQSETFSREQLMEVSVGLLNPSEKGQQTPLKCRDCAMLLLSTSMAMRGDNVWRIQWSNLSI</sequence>
<accession>A0A4Y7T5Y9</accession>
<reference evidence="1 2" key="1">
    <citation type="journal article" date="2019" name="Nat. Ecol. Evol.">
        <title>Megaphylogeny resolves global patterns of mushroom evolution.</title>
        <authorList>
            <person name="Varga T."/>
            <person name="Krizsan K."/>
            <person name="Foldi C."/>
            <person name="Dima B."/>
            <person name="Sanchez-Garcia M."/>
            <person name="Sanchez-Ramirez S."/>
            <person name="Szollosi G.J."/>
            <person name="Szarkandi J.G."/>
            <person name="Papp V."/>
            <person name="Albert L."/>
            <person name="Andreopoulos W."/>
            <person name="Angelini C."/>
            <person name="Antonin V."/>
            <person name="Barry K.W."/>
            <person name="Bougher N.L."/>
            <person name="Buchanan P."/>
            <person name="Buyck B."/>
            <person name="Bense V."/>
            <person name="Catcheside P."/>
            <person name="Chovatia M."/>
            <person name="Cooper J."/>
            <person name="Damon W."/>
            <person name="Desjardin D."/>
            <person name="Finy P."/>
            <person name="Geml J."/>
            <person name="Haridas S."/>
            <person name="Hughes K."/>
            <person name="Justo A."/>
            <person name="Karasinski D."/>
            <person name="Kautmanova I."/>
            <person name="Kiss B."/>
            <person name="Kocsube S."/>
            <person name="Kotiranta H."/>
            <person name="LaButti K.M."/>
            <person name="Lechner B.E."/>
            <person name="Liimatainen K."/>
            <person name="Lipzen A."/>
            <person name="Lukacs Z."/>
            <person name="Mihaltcheva S."/>
            <person name="Morgado L.N."/>
            <person name="Niskanen T."/>
            <person name="Noordeloos M.E."/>
            <person name="Ohm R.A."/>
            <person name="Ortiz-Santana B."/>
            <person name="Ovrebo C."/>
            <person name="Racz N."/>
            <person name="Riley R."/>
            <person name="Savchenko A."/>
            <person name="Shiryaev A."/>
            <person name="Soop K."/>
            <person name="Spirin V."/>
            <person name="Szebenyi C."/>
            <person name="Tomsovsky M."/>
            <person name="Tulloss R.E."/>
            <person name="Uehling J."/>
            <person name="Grigoriev I.V."/>
            <person name="Vagvolgyi C."/>
            <person name="Papp T."/>
            <person name="Martin F.M."/>
            <person name="Miettinen O."/>
            <person name="Hibbett D.S."/>
            <person name="Nagy L.G."/>
        </authorList>
    </citation>
    <scope>NUCLEOTIDE SEQUENCE [LARGE SCALE GENOMIC DNA]</scope>
    <source>
        <strain evidence="1 2">FP101781</strain>
    </source>
</reference>